<comment type="caution">
    <text evidence="1">The sequence shown here is derived from an EMBL/GenBank/DDBJ whole genome shotgun (WGS) entry which is preliminary data.</text>
</comment>
<dbReference type="EMBL" id="SNRW01011787">
    <property type="protein sequence ID" value="KAA6374686.1"/>
    <property type="molecule type" value="Genomic_DNA"/>
</dbReference>
<name>A0A5J4UVI7_9EUKA</name>
<evidence type="ECO:0000313" key="2">
    <source>
        <dbReference type="Proteomes" id="UP000324800"/>
    </source>
</evidence>
<dbReference type="AlphaFoldDB" id="A0A5J4UVI7"/>
<sequence>MIQIYTQIQYEWNRGDRKDYLDLEKGKKKRRVISWEESRNVRNKDDWTEEWGQKRLPDPYVTKSTEQSSEIVNRWNVYNVGLRIESFKIVRQILFFLNPGPIV</sequence>
<organism evidence="1 2">
    <name type="scientific">Streblomastix strix</name>
    <dbReference type="NCBI Taxonomy" id="222440"/>
    <lineage>
        <taxon>Eukaryota</taxon>
        <taxon>Metamonada</taxon>
        <taxon>Preaxostyla</taxon>
        <taxon>Oxymonadida</taxon>
        <taxon>Streblomastigidae</taxon>
        <taxon>Streblomastix</taxon>
    </lineage>
</organism>
<reference evidence="1 2" key="1">
    <citation type="submission" date="2019-03" db="EMBL/GenBank/DDBJ databases">
        <title>Single cell metagenomics reveals metabolic interactions within the superorganism composed of flagellate Streblomastix strix and complex community of Bacteroidetes bacteria on its surface.</title>
        <authorList>
            <person name="Treitli S.C."/>
            <person name="Kolisko M."/>
            <person name="Husnik F."/>
            <person name="Keeling P."/>
            <person name="Hampl V."/>
        </authorList>
    </citation>
    <scope>NUCLEOTIDE SEQUENCE [LARGE SCALE GENOMIC DNA]</scope>
    <source>
        <strain evidence="1">ST1C</strain>
    </source>
</reference>
<accession>A0A5J4UVI7</accession>
<protein>
    <submittedName>
        <fullName evidence="1">Uncharacterized protein</fullName>
    </submittedName>
</protein>
<dbReference type="Proteomes" id="UP000324800">
    <property type="component" value="Unassembled WGS sequence"/>
</dbReference>
<proteinExistence type="predicted"/>
<gene>
    <name evidence="1" type="ORF">EZS28_029786</name>
</gene>
<evidence type="ECO:0000313" key="1">
    <source>
        <dbReference type="EMBL" id="KAA6374686.1"/>
    </source>
</evidence>